<name>A0A837KVJ6_9BACL</name>
<reference evidence="1 2" key="1">
    <citation type="submission" date="2015-05" db="EMBL/GenBank/DDBJ databases">
        <title>Genome sequencing project for genomic taxonomy and phylogenomics of Bacillus-like bacteria.</title>
        <authorList>
            <person name="Liu B."/>
            <person name="Wang J."/>
            <person name="Zhu Y."/>
            <person name="Liu G."/>
            <person name="Chen Q."/>
            <person name="Chen Z."/>
            <person name="Lan J."/>
            <person name="Che J."/>
            <person name="Ge C."/>
            <person name="Shi H."/>
            <person name="Pan Z."/>
            <person name="Liu X."/>
        </authorList>
    </citation>
    <scope>NUCLEOTIDE SEQUENCE [LARGE SCALE GENOMIC DNA]</scope>
    <source>
        <strain evidence="1 2">DSM 9885</strain>
    </source>
</reference>
<protein>
    <submittedName>
        <fullName evidence="1">Uncharacterized protein</fullName>
    </submittedName>
</protein>
<dbReference type="EMBL" id="LDCN01000001">
    <property type="protein sequence ID" value="KLI01092.1"/>
    <property type="molecule type" value="Genomic_DNA"/>
</dbReference>
<gene>
    <name evidence="1" type="ORF">AA984_04045</name>
</gene>
<dbReference type="Proteomes" id="UP000035218">
    <property type="component" value="Unassembled WGS sequence"/>
</dbReference>
<comment type="caution">
    <text evidence="1">The sequence shown here is derived from an EMBL/GenBank/DDBJ whole genome shotgun (WGS) entry which is preliminary data.</text>
</comment>
<dbReference type="AlphaFoldDB" id="A0A837KVJ6"/>
<dbReference type="RefSeq" id="WP_255322463.1">
    <property type="nucleotide sequence ID" value="NZ_BJOL01000018.1"/>
</dbReference>
<evidence type="ECO:0000313" key="2">
    <source>
        <dbReference type="Proteomes" id="UP000035218"/>
    </source>
</evidence>
<evidence type="ECO:0000313" key="1">
    <source>
        <dbReference type="EMBL" id="KLI01092.1"/>
    </source>
</evidence>
<accession>A0A837KVJ6</accession>
<proteinExistence type="predicted"/>
<organism evidence="1 2">
    <name type="scientific">Brevibacillus formosus</name>
    <dbReference type="NCBI Taxonomy" id="54913"/>
    <lineage>
        <taxon>Bacteria</taxon>
        <taxon>Bacillati</taxon>
        <taxon>Bacillota</taxon>
        <taxon>Bacilli</taxon>
        <taxon>Bacillales</taxon>
        <taxon>Paenibacillaceae</taxon>
        <taxon>Brevibacillus</taxon>
    </lineage>
</organism>
<sequence length="59" mass="6228">MQLASPVCTETGVGLDAPGRVRQLMVSTDAARGMIIAIKSTAIFLVTAIRSSYAAFEIK</sequence>